<evidence type="ECO:0000256" key="4">
    <source>
        <dbReference type="ARBA" id="ARBA00022475"/>
    </source>
</evidence>
<dbReference type="InterPro" id="IPR000515">
    <property type="entry name" value="MetI-like"/>
</dbReference>
<dbReference type="PROSITE" id="PS50928">
    <property type="entry name" value="ABC_TM1"/>
    <property type="match status" value="1"/>
</dbReference>
<dbReference type="AlphaFoldDB" id="A0A2S5GNR2"/>
<accession>A0A2S5GNR2</accession>
<keyword evidence="3 8" id="KW-0813">Transport</keyword>
<evidence type="ECO:0000259" key="9">
    <source>
        <dbReference type="PROSITE" id="PS50928"/>
    </source>
</evidence>
<evidence type="ECO:0000313" key="10">
    <source>
        <dbReference type="EMBL" id="PPA74629.1"/>
    </source>
</evidence>
<evidence type="ECO:0000256" key="3">
    <source>
        <dbReference type="ARBA" id="ARBA00022448"/>
    </source>
</evidence>
<evidence type="ECO:0000256" key="7">
    <source>
        <dbReference type="ARBA" id="ARBA00023136"/>
    </source>
</evidence>
<proteinExistence type="inferred from homology"/>
<keyword evidence="6 8" id="KW-1133">Transmembrane helix</keyword>
<dbReference type="PANTHER" id="PTHR42929:SF5">
    <property type="entry name" value="ABC TRANSPORTER PERMEASE PROTEIN"/>
    <property type="match status" value="1"/>
</dbReference>
<organism evidence="10 11">
    <name type="scientific">Achromobacter spanius</name>
    <dbReference type="NCBI Taxonomy" id="217203"/>
    <lineage>
        <taxon>Bacteria</taxon>
        <taxon>Pseudomonadati</taxon>
        <taxon>Pseudomonadota</taxon>
        <taxon>Betaproteobacteria</taxon>
        <taxon>Burkholderiales</taxon>
        <taxon>Alcaligenaceae</taxon>
        <taxon>Achromobacter</taxon>
    </lineage>
</organism>
<dbReference type="EMBL" id="PREU01000008">
    <property type="protein sequence ID" value="PPA74629.1"/>
    <property type="molecule type" value="Genomic_DNA"/>
</dbReference>
<dbReference type="SUPFAM" id="SSF161098">
    <property type="entry name" value="MetI-like"/>
    <property type="match status" value="1"/>
</dbReference>
<dbReference type="Proteomes" id="UP000239990">
    <property type="component" value="Unassembled WGS sequence"/>
</dbReference>
<feature type="transmembrane region" description="Helical" evidence="8">
    <location>
        <begin position="159"/>
        <end position="180"/>
    </location>
</feature>
<dbReference type="GO" id="GO:0055085">
    <property type="term" value="P:transmembrane transport"/>
    <property type="evidence" value="ECO:0007669"/>
    <property type="project" value="InterPro"/>
</dbReference>
<dbReference type="Gene3D" id="1.10.3720.10">
    <property type="entry name" value="MetI-like"/>
    <property type="match status" value="1"/>
</dbReference>
<evidence type="ECO:0000256" key="1">
    <source>
        <dbReference type="ARBA" id="ARBA00004651"/>
    </source>
</evidence>
<feature type="transmembrane region" description="Helical" evidence="8">
    <location>
        <begin position="256"/>
        <end position="278"/>
    </location>
</feature>
<keyword evidence="5 8" id="KW-0812">Transmembrane</keyword>
<feature type="domain" description="ABC transmembrane type-1" evidence="9">
    <location>
        <begin position="69"/>
        <end position="277"/>
    </location>
</feature>
<gene>
    <name evidence="10" type="ORF">C4E15_18180</name>
</gene>
<feature type="transmembrane region" description="Helical" evidence="8">
    <location>
        <begin position="75"/>
        <end position="95"/>
    </location>
</feature>
<evidence type="ECO:0000256" key="2">
    <source>
        <dbReference type="ARBA" id="ARBA00007069"/>
    </source>
</evidence>
<dbReference type="CDD" id="cd06261">
    <property type="entry name" value="TM_PBP2"/>
    <property type="match status" value="1"/>
</dbReference>
<protein>
    <submittedName>
        <fullName evidence="10">ABC transporter permease</fullName>
    </submittedName>
</protein>
<dbReference type="InterPro" id="IPR035906">
    <property type="entry name" value="MetI-like_sf"/>
</dbReference>
<keyword evidence="7 8" id="KW-0472">Membrane</keyword>
<dbReference type="RefSeq" id="WP_104144504.1">
    <property type="nucleotide sequence ID" value="NZ_PREU01000008.1"/>
</dbReference>
<dbReference type="PANTHER" id="PTHR42929">
    <property type="entry name" value="INNER MEMBRANE ABC TRANSPORTER PERMEASE PROTEIN YDCU-RELATED-RELATED"/>
    <property type="match status" value="1"/>
</dbReference>
<comment type="subcellular location">
    <subcellularLocation>
        <location evidence="1 8">Cell membrane</location>
        <topology evidence="1 8">Multi-pass membrane protein</topology>
    </subcellularLocation>
</comment>
<dbReference type="Pfam" id="PF00528">
    <property type="entry name" value="BPD_transp_1"/>
    <property type="match status" value="1"/>
</dbReference>
<evidence type="ECO:0000256" key="6">
    <source>
        <dbReference type="ARBA" id="ARBA00022989"/>
    </source>
</evidence>
<dbReference type="GO" id="GO:0005886">
    <property type="term" value="C:plasma membrane"/>
    <property type="evidence" value="ECO:0007669"/>
    <property type="project" value="UniProtKB-SubCell"/>
</dbReference>
<keyword evidence="4" id="KW-1003">Cell membrane</keyword>
<name>A0A2S5GNR2_9BURK</name>
<feature type="transmembrane region" description="Helical" evidence="8">
    <location>
        <begin position="213"/>
        <end position="236"/>
    </location>
</feature>
<evidence type="ECO:0000313" key="11">
    <source>
        <dbReference type="Proteomes" id="UP000239990"/>
    </source>
</evidence>
<comment type="similarity">
    <text evidence="2">Belongs to the binding-protein-dependent transport system permease family. CysTW subfamily.</text>
</comment>
<dbReference type="OrthoDB" id="9156191at2"/>
<sequence length="288" mass="30812">MTRRTWLSPGLLLAAPALFFAAFFLAPLAVVAVASITSAAGGPDSAGGMTLTAQQYLRVLADQYHWDVILTTFRLAFFTTIVCVILGYPLAWYLVRVVRWQAWRRFCVILLVVPLFTSNIVRAFGWMVLLGRNGLVNQALVGVGAADRPVRFIGTETGILIGMVYVLLPFVVLAVGNALARVDPACEHASADLGASPAATFLHITWPLTLPGLVSGAIIVFTLAVSAYVTPALLSGGRISVLSMLIFQQYSSVFDFHYGGALSMVLLVFTLILVALANRAATLPGAAR</sequence>
<reference evidence="10 11" key="1">
    <citation type="submission" date="2018-02" db="EMBL/GenBank/DDBJ databases">
        <title>Draft Genome of Achromobacter spanius stain 6.</title>
        <authorList>
            <person name="Gunasekera T.S."/>
            <person name="Radwan O."/>
            <person name="Ruiz O.N."/>
        </authorList>
    </citation>
    <scope>NUCLEOTIDE SEQUENCE [LARGE SCALE GENOMIC DNA]</scope>
    <source>
        <strain evidence="10 11">6</strain>
    </source>
</reference>
<comment type="caution">
    <text evidence="10">The sequence shown here is derived from an EMBL/GenBank/DDBJ whole genome shotgun (WGS) entry which is preliminary data.</text>
</comment>
<evidence type="ECO:0000256" key="8">
    <source>
        <dbReference type="RuleBase" id="RU363032"/>
    </source>
</evidence>
<evidence type="ECO:0000256" key="5">
    <source>
        <dbReference type="ARBA" id="ARBA00022692"/>
    </source>
</evidence>
<feature type="transmembrane region" description="Helical" evidence="8">
    <location>
        <begin position="107"/>
        <end position="129"/>
    </location>
</feature>